<evidence type="ECO:0000256" key="1">
    <source>
        <dbReference type="ARBA" id="ARBA00022737"/>
    </source>
</evidence>
<dbReference type="Pfam" id="PF20431">
    <property type="entry name" value="E_motif"/>
    <property type="match status" value="1"/>
</dbReference>
<dbReference type="AlphaFoldDB" id="A0AAV3QDX4"/>
<dbReference type="Proteomes" id="UP001454036">
    <property type="component" value="Unassembled WGS sequence"/>
</dbReference>
<dbReference type="PROSITE" id="PS51375">
    <property type="entry name" value="PPR"/>
    <property type="match status" value="3"/>
</dbReference>
<organism evidence="3 4">
    <name type="scientific">Lithospermum erythrorhizon</name>
    <name type="common">Purple gromwell</name>
    <name type="synonym">Lithospermum officinale var. erythrorhizon</name>
    <dbReference type="NCBI Taxonomy" id="34254"/>
    <lineage>
        <taxon>Eukaryota</taxon>
        <taxon>Viridiplantae</taxon>
        <taxon>Streptophyta</taxon>
        <taxon>Embryophyta</taxon>
        <taxon>Tracheophyta</taxon>
        <taxon>Spermatophyta</taxon>
        <taxon>Magnoliopsida</taxon>
        <taxon>eudicotyledons</taxon>
        <taxon>Gunneridae</taxon>
        <taxon>Pentapetalae</taxon>
        <taxon>asterids</taxon>
        <taxon>lamiids</taxon>
        <taxon>Boraginales</taxon>
        <taxon>Boraginaceae</taxon>
        <taxon>Boraginoideae</taxon>
        <taxon>Lithospermeae</taxon>
        <taxon>Lithospermum</taxon>
    </lineage>
</organism>
<protein>
    <recommendedName>
        <fullName evidence="5">Pentatricopeptide repeat-containing protein</fullName>
    </recommendedName>
</protein>
<dbReference type="Pfam" id="PF13041">
    <property type="entry name" value="PPR_2"/>
    <property type="match status" value="2"/>
</dbReference>
<feature type="repeat" description="PPR" evidence="2">
    <location>
        <begin position="111"/>
        <end position="145"/>
    </location>
</feature>
<dbReference type="GO" id="GO:0009451">
    <property type="term" value="P:RNA modification"/>
    <property type="evidence" value="ECO:0007669"/>
    <property type="project" value="InterPro"/>
</dbReference>
<gene>
    <name evidence="3" type="ORF">LIER_39227</name>
</gene>
<dbReference type="FunFam" id="1.25.40.10:FF:000790">
    <property type="entry name" value="Pentatricopeptide repeat-containing protein"/>
    <property type="match status" value="1"/>
</dbReference>
<dbReference type="InterPro" id="IPR011990">
    <property type="entry name" value="TPR-like_helical_dom_sf"/>
</dbReference>
<reference evidence="3 4" key="1">
    <citation type="submission" date="2024-01" db="EMBL/GenBank/DDBJ databases">
        <title>The complete chloroplast genome sequence of Lithospermum erythrorhizon: insights into the phylogenetic relationship among Boraginaceae species and the maternal lineages of purple gromwells.</title>
        <authorList>
            <person name="Okada T."/>
            <person name="Watanabe K."/>
        </authorList>
    </citation>
    <scope>NUCLEOTIDE SEQUENCE [LARGE SCALE GENOMIC DNA]</scope>
</reference>
<evidence type="ECO:0000256" key="2">
    <source>
        <dbReference type="PROSITE-ProRule" id="PRU00708"/>
    </source>
</evidence>
<keyword evidence="4" id="KW-1185">Reference proteome</keyword>
<keyword evidence="1" id="KW-0677">Repeat</keyword>
<proteinExistence type="predicted"/>
<accession>A0AAV3QDX4</accession>
<dbReference type="InterPro" id="IPR046848">
    <property type="entry name" value="E_motif"/>
</dbReference>
<dbReference type="InterPro" id="IPR002885">
    <property type="entry name" value="PPR_rpt"/>
</dbReference>
<dbReference type="Pfam" id="PF01535">
    <property type="entry name" value="PPR"/>
    <property type="match status" value="2"/>
</dbReference>
<dbReference type="NCBIfam" id="TIGR00756">
    <property type="entry name" value="PPR"/>
    <property type="match status" value="2"/>
</dbReference>
<dbReference type="Gene3D" id="1.25.40.10">
    <property type="entry name" value="Tetratricopeptide repeat domain"/>
    <property type="match status" value="3"/>
</dbReference>
<dbReference type="InterPro" id="IPR046960">
    <property type="entry name" value="PPR_At4g14850-like_plant"/>
</dbReference>
<dbReference type="EMBL" id="BAABME010020786">
    <property type="protein sequence ID" value="GAA0161426.1"/>
    <property type="molecule type" value="Genomic_DNA"/>
</dbReference>
<sequence>MLTNLSRINLLLRSFCSHSDAIKNATSPEKALKLYAQLHRQCSPIDSYTILFTLKASTFMKDLPIINHLHAHIHKMGYGSHVYVATALLGGYVTTSLRDAIQLFDEMPSRNIVTWNTLINGFLRAGDVETGRRLFEEMPDRDSVSWSTMIAWHMSNGYEVKGLALFKEMTLPQRLKPDQITLGAVLMGCARMGSMGILVGKLFHGFVIKNHWKLNVEFGTCLVDMYAKVGCLRNACLVFDMMEVKNVVTWTALICGAAQHGFGKEALLLFDRMVESGVNPNELTFTGILSACAQAGLLEEGRKHFNMIEAYCLRPRIQHYGCMVDLLGKAGLVVEAFEVIKTMPMEPNVVIWGSFLLSCKLHKQFDLAERFIERIMSVVTPENDGGVYSLVADLYVLNGRWHDAERVRKLMLNQNVRKTRGSSHLNSGMI</sequence>
<dbReference type="PANTHER" id="PTHR47926">
    <property type="entry name" value="PENTATRICOPEPTIDE REPEAT-CONTAINING PROTEIN"/>
    <property type="match status" value="1"/>
</dbReference>
<feature type="repeat" description="PPR" evidence="2">
    <location>
        <begin position="281"/>
        <end position="315"/>
    </location>
</feature>
<dbReference type="GO" id="GO:0003723">
    <property type="term" value="F:RNA binding"/>
    <property type="evidence" value="ECO:0007669"/>
    <property type="project" value="InterPro"/>
</dbReference>
<name>A0AAV3QDX4_LITER</name>
<evidence type="ECO:0008006" key="5">
    <source>
        <dbReference type="Google" id="ProtNLM"/>
    </source>
</evidence>
<evidence type="ECO:0000313" key="4">
    <source>
        <dbReference type="Proteomes" id="UP001454036"/>
    </source>
</evidence>
<dbReference type="PANTHER" id="PTHR47926:SF452">
    <property type="entry name" value="PENTATRICOPEPTIDE REPEAT-CONTAINING PROTEIN"/>
    <property type="match status" value="1"/>
</dbReference>
<evidence type="ECO:0000313" key="3">
    <source>
        <dbReference type="EMBL" id="GAA0161426.1"/>
    </source>
</evidence>
<feature type="repeat" description="PPR" evidence="2">
    <location>
        <begin position="246"/>
        <end position="280"/>
    </location>
</feature>
<comment type="caution">
    <text evidence="3">The sequence shown here is derived from an EMBL/GenBank/DDBJ whole genome shotgun (WGS) entry which is preliminary data.</text>
</comment>